<dbReference type="PANTHER" id="PTHR19229:SF36">
    <property type="entry name" value="ATP-BINDING CASSETTE SUB-FAMILY A MEMBER 2"/>
    <property type="match status" value="1"/>
</dbReference>
<dbReference type="PROSITE" id="PS50893">
    <property type="entry name" value="ABC_TRANSPORTER_2"/>
    <property type="match status" value="1"/>
</dbReference>
<accession>A0AAD1XYU3</accession>
<evidence type="ECO:0000256" key="11">
    <source>
        <dbReference type="SAM" id="Phobius"/>
    </source>
</evidence>
<dbReference type="InterPro" id="IPR027417">
    <property type="entry name" value="P-loop_NTPase"/>
</dbReference>
<evidence type="ECO:0000313" key="14">
    <source>
        <dbReference type="Proteomes" id="UP001295684"/>
    </source>
</evidence>
<dbReference type="InterPro" id="IPR003593">
    <property type="entry name" value="AAA+_ATPase"/>
</dbReference>
<feature type="transmembrane region" description="Helical" evidence="11">
    <location>
        <begin position="129"/>
        <end position="149"/>
    </location>
</feature>
<evidence type="ECO:0000313" key="13">
    <source>
        <dbReference type="EMBL" id="CAI2381324.1"/>
    </source>
</evidence>
<feature type="transmembrane region" description="Helical" evidence="11">
    <location>
        <begin position="432"/>
        <end position="453"/>
    </location>
</feature>
<evidence type="ECO:0000256" key="10">
    <source>
        <dbReference type="SAM" id="MobiDB-lite"/>
    </source>
</evidence>
<keyword evidence="14" id="KW-1185">Reference proteome</keyword>
<feature type="transmembrane region" description="Helical" evidence="11">
    <location>
        <begin position="89"/>
        <end position="109"/>
    </location>
</feature>
<dbReference type="Proteomes" id="UP001295684">
    <property type="component" value="Unassembled WGS sequence"/>
</dbReference>
<comment type="subcellular location">
    <subcellularLocation>
        <location evidence="1">Membrane</location>
        <topology evidence="1">Multi-pass membrane protein</topology>
    </subcellularLocation>
</comment>
<evidence type="ECO:0000256" key="7">
    <source>
        <dbReference type="ARBA" id="ARBA00022840"/>
    </source>
</evidence>
<dbReference type="InterPro" id="IPR013525">
    <property type="entry name" value="ABC2_TM"/>
</dbReference>
<keyword evidence="8 11" id="KW-1133">Transmembrane helix</keyword>
<dbReference type="InterPro" id="IPR003439">
    <property type="entry name" value="ABC_transporter-like_ATP-bd"/>
</dbReference>
<dbReference type="SUPFAM" id="SSF52540">
    <property type="entry name" value="P-loop containing nucleoside triphosphate hydrolases"/>
    <property type="match status" value="1"/>
</dbReference>
<keyword evidence="3" id="KW-0813">Transport</keyword>
<feature type="transmembrane region" description="Helical" evidence="11">
    <location>
        <begin position="395"/>
        <end position="420"/>
    </location>
</feature>
<keyword evidence="5" id="KW-0677">Repeat</keyword>
<dbReference type="Pfam" id="PF12698">
    <property type="entry name" value="ABC2_membrane_3"/>
    <property type="match status" value="1"/>
</dbReference>
<keyword evidence="7" id="KW-0067">ATP-binding</keyword>
<evidence type="ECO:0000256" key="6">
    <source>
        <dbReference type="ARBA" id="ARBA00022741"/>
    </source>
</evidence>
<dbReference type="GO" id="GO:0016020">
    <property type="term" value="C:membrane"/>
    <property type="evidence" value="ECO:0007669"/>
    <property type="project" value="UniProtKB-SubCell"/>
</dbReference>
<evidence type="ECO:0000256" key="5">
    <source>
        <dbReference type="ARBA" id="ARBA00022737"/>
    </source>
</evidence>
<dbReference type="InterPro" id="IPR017871">
    <property type="entry name" value="ABC_transporter-like_CS"/>
</dbReference>
<keyword evidence="6" id="KW-0547">Nucleotide-binding</keyword>
<evidence type="ECO:0000256" key="9">
    <source>
        <dbReference type="ARBA" id="ARBA00023136"/>
    </source>
</evidence>
<dbReference type="FunFam" id="3.40.50.300:FF:000665">
    <property type="entry name" value="ABC transporter A family member 2"/>
    <property type="match status" value="1"/>
</dbReference>
<dbReference type="SMART" id="SM00382">
    <property type="entry name" value="AAA"/>
    <property type="match status" value="1"/>
</dbReference>
<evidence type="ECO:0000259" key="12">
    <source>
        <dbReference type="PROSITE" id="PS50893"/>
    </source>
</evidence>
<dbReference type="Pfam" id="PF23321">
    <property type="entry name" value="R1_ABCA1"/>
    <property type="match status" value="1"/>
</dbReference>
<dbReference type="AlphaFoldDB" id="A0AAD1XYU3"/>
<dbReference type="GO" id="GO:0140359">
    <property type="term" value="F:ABC-type transporter activity"/>
    <property type="evidence" value="ECO:0007669"/>
    <property type="project" value="InterPro"/>
</dbReference>
<feature type="transmembrane region" description="Helical" evidence="11">
    <location>
        <begin position="352"/>
        <end position="374"/>
    </location>
</feature>
<gene>
    <name evidence="13" type="ORF">ECRASSUSDP1_LOCUS22778</name>
</gene>
<dbReference type="GO" id="GO:0005524">
    <property type="term" value="F:ATP binding"/>
    <property type="evidence" value="ECO:0007669"/>
    <property type="project" value="UniProtKB-KW"/>
</dbReference>
<name>A0AAD1XYU3_EUPCR</name>
<feature type="domain" description="ABC transporter" evidence="12">
    <location>
        <begin position="634"/>
        <end position="869"/>
    </location>
</feature>
<sequence length="989" mass="113254">MNSPGQNSDEDFITSINYHKQDDLEESKDELSVGLQKYSTDESSDNSTDSGTGSNLSTIPDKSEYFSSKVSYQRRALIRKSISLQLRQIGTNVCQLLTPIISLLLIILLKSIAQSRLSESMNAPIYSGLPYIFNIPLVPVGQLGLLFNLSNCDQWYMYGFQDDVDQETRDFFGYNKGTPIFDPESKGILDGDKNVLQTACPSSERATPYFKEKNASETINQYLFNTLEHLNTQKINYKDMDSEVPDIWMLPDGAFNVYKANESRLEYNVQVNDLRYIQYHRNNGVTKLGIQNPLSNKTSYFINAVQGQISAVDLMNKAYISKLFPNTFIYSGVQIMPISFSFDQEIMKVINMLGGGLFPISLCLMLPVFIYNIVLEKEQKLVEIMKMNGLRMRNYWIITFIFNFILYFITCFVFIMFGRFVLGLTFFYETSYLVLIIFLLGWGLSQISLGFFFSAFLRTAQTASMLGYLISIWVTLVAVSLNITLFAPPQEVSWWLLLYPTFPYTRFFFEISTACGLSSCIRSFNDLSPEATRCLWILYVEAAVFMIFAFYFQQVIPQDYGVPKHPLFCCRALKYKKKSSITTREKIEFLNRQESDLKNIADDSELAQLEDDDAKKERKTVYELPEEDYYKYPLIVKDIRKVYPGIDGRPPKVATKKFCLKIKKGEVFGLLGPNGAGKTTLISMLTGLYRPDSGNAWTAGFDIKNNLEQIQLQMGVCPQFDILWPDLTVQEHLLFYARLKGISPKEESSMVKEAMQDVFLEKFAKFKVNQLSGGMKRRLSVAISLVGDPKIVYLDEPSTGLDPENRRQLWDILSGIKGKRSLVITTHSMEEADVLCQRIGIVSDGVLRCVGPQVRLKTLYGGGYHLFVNCHKSKYLRELKREAKRRAKASSHNTTREESKIKMEINKTYDLNQIHLRLKEFIQETVPNVYLLQEFNGNFTFQIPIEGFNAEKLFLEMESNKEDLMVSDWGISQCTLDDVFTKICTPKEN</sequence>
<evidence type="ECO:0000256" key="8">
    <source>
        <dbReference type="ARBA" id="ARBA00022989"/>
    </source>
</evidence>
<proteinExistence type="inferred from homology"/>
<evidence type="ECO:0000256" key="2">
    <source>
        <dbReference type="ARBA" id="ARBA00008869"/>
    </source>
</evidence>
<dbReference type="PANTHER" id="PTHR19229">
    <property type="entry name" value="ATP-BINDING CASSETTE TRANSPORTER SUBFAMILY A ABCA"/>
    <property type="match status" value="1"/>
</dbReference>
<dbReference type="Pfam" id="PF00005">
    <property type="entry name" value="ABC_tran"/>
    <property type="match status" value="1"/>
</dbReference>
<comment type="caution">
    <text evidence="13">The sequence shown here is derived from an EMBL/GenBank/DDBJ whole genome shotgun (WGS) entry which is preliminary data.</text>
</comment>
<dbReference type="GO" id="GO:0016887">
    <property type="term" value="F:ATP hydrolysis activity"/>
    <property type="evidence" value="ECO:0007669"/>
    <property type="project" value="InterPro"/>
</dbReference>
<dbReference type="PROSITE" id="PS00211">
    <property type="entry name" value="ABC_TRANSPORTER_1"/>
    <property type="match status" value="1"/>
</dbReference>
<comment type="similarity">
    <text evidence="2">Belongs to the ABC transporter superfamily. ABCA family.</text>
</comment>
<keyword evidence="9 11" id="KW-0472">Membrane</keyword>
<dbReference type="Gene3D" id="3.40.50.300">
    <property type="entry name" value="P-loop containing nucleotide triphosphate hydrolases"/>
    <property type="match status" value="1"/>
</dbReference>
<feature type="region of interest" description="Disordered" evidence="10">
    <location>
        <begin position="1"/>
        <end position="56"/>
    </location>
</feature>
<organism evidence="13 14">
    <name type="scientific">Euplotes crassus</name>
    <dbReference type="NCBI Taxonomy" id="5936"/>
    <lineage>
        <taxon>Eukaryota</taxon>
        <taxon>Sar</taxon>
        <taxon>Alveolata</taxon>
        <taxon>Ciliophora</taxon>
        <taxon>Intramacronucleata</taxon>
        <taxon>Spirotrichea</taxon>
        <taxon>Hypotrichia</taxon>
        <taxon>Euplotida</taxon>
        <taxon>Euplotidae</taxon>
        <taxon>Moneuplotes</taxon>
    </lineage>
</organism>
<feature type="compositionally biased region" description="Low complexity" evidence="10">
    <location>
        <begin position="45"/>
        <end position="55"/>
    </location>
</feature>
<reference evidence="13" key="1">
    <citation type="submission" date="2023-07" db="EMBL/GenBank/DDBJ databases">
        <authorList>
            <consortium name="AG Swart"/>
            <person name="Singh M."/>
            <person name="Singh A."/>
            <person name="Seah K."/>
            <person name="Emmerich C."/>
        </authorList>
    </citation>
    <scope>NUCLEOTIDE SEQUENCE</scope>
    <source>
        <strain evidence="13">DP1</strain>
    </source>
</reference>
<feature type="transmembrane region" description="Helical" evidence="11">
    <location>
        <begin position="465"/>
        <end position="487"/>
    </location>
</feature>
<dbReference type="EMBL" id="CAMPGE010023375">
    <property type="protein sequence ID" value="CAI2381324.1"/>
    <property type="molecule type" value="Genomic_DNA"/>
</dbReference>
<evidence type="ECO:0000256" key="3">
    <source>
        <dbReference type="ARBA" id="ARBA00022448"/>
    </source>
</evidence>
<evidence type="ECO:0000256" key="4">
    <source>
        <dbReference type="ARBA" id="ARBA00022692"/>
    </source>
</evidence>
<dbReference type="GO" id="GO:0005319">
    <property type="term" value="F:lipid transporter activity"/>
    <property type="evidence" value="ECO:0007669"/>
    <property type="project" value="TreeGrafter"/>
</dbReference>
<feature type="transmembrane region" description="Helical" evidence="11">
    <location>
        <begin position="536"/>
        <end position="556"/>
    </location>
</feature>
<feature type="transmembrane region" description="Helical" evidence="11">
    <location>
        <begin position="507"/>
        <end position="524"/>
    </location>
</feature>
<evidence type="ECO:0000256" key="1">
    <source>
        <dbReference type="ARBA" id="ARBA00004141"/>
    </source>
</evidence>
<protein>
    <recommendedName>
        <fullName evidence="12">ABC transporter domain-containing protein</fullName>
    </recommendedName>
</protein>
<keyword evidence="4 11" id="KW-0812">Transmembrane</keyword>
<dbReference type="CDD" id="cd03263">
    <property type="entry name" value="ABC_subfamily_A"/>
    <property type="match status" value="1"/>
</dbReference>
<feature type="transmembrane region" description="Helical" evidence="11">
    <location>
        <begin position="323"/>
        <end position="340"/>
    </location>
</feature>
<dbReference type="InterPro" id="IPR056264">
    <property type="entry name" value="R2_ABCA1-4-like"/>
</dbReference>
<dbReference type="InterPro" id="IPR026082">
    <property type="entry name" value="ABCA"/>
</dbReference>